<accession>A0A6A6BSS3</accession>
<feature type="chain" id="PRO_5025679097" description="Cellular morphogenesis protein" evidence="3">
    <location>
        <begin position="27"/>
        <end position="1229"/>
    </location>
</feature>
<evidence type="ECO:0000313" key="8">
    <source>
        <dbReference type="Proteomes" id="UP000799438"/>
    </source>
</evidence>
<sequence>MRVWSSSAGLSASLLATAFFAPHAAAYNFTDVPSPYLDVRELGRVALTGNFDALSIYQWEGQEQSAYYTNGSQSILARYPNDAFAALRTADAHIEAMCPFIKSDGTLAGIFIGGNFTSLGGVETQGVGLFNPDTAEVTAVSGLTGRVQALYCDGESGTVYVGGTFSGGNSTNAIAWNGDWENMPFAGFNGPVASITKAPNGNIIFGGSFHGIGNTTTPTEKDQQVVPLAAGNITSSHSTSTDGFKDPKNIICKVGSQDGSGNSWLLEDNTAGYWEGRYQFEFQPTKMRLYNTKHEGRGTKTFRFTAFPINGIMNFTHIDAKGNNITCDARCPLPEGNTTYQDFHFVNSIGMDGFRIDVSDWWGDGGGLAGIELFQDEIFAFAINTFNEPTCDSVSTAANSTTTGPWKVTPSHESSSGYLTANFTGQNTGTDSAGVVFKPNIKQSGNYTVRLYTPGCLQDNTCDTRGIVNITGTMTSHNSSGTTNDAPVTATLYETNYYDKYDTIYSGYIDAIDGTWRPSVTLTPANGQSGNVTIVAQRVRFELMSDNAGGLNGIYEYNPKLTTVSDDYSSSAFDAAGISFEGNADITSMAVGDNAVFIGGNFTNGDFSNIFKVSDNASVSLSGNGLDNEVHTLYLNETAYTLYVGGNFSKTVDGSVTGLGGVAAYSLSDDSWTALGAGVLGTVSSIVPFTLNLTAYQPEEVIAVSGDFARVAAFDDNDAFAVDGIAIWSPSRKNWVHNLGIGTIGLAGKLTAWTNVTDAGPFYAGSVSSQALGASGAVGLNEYDNLALQSYNLSIQPRQSAPNLAKRDALVSNYSGIVTGTVYDDNGLNLTIVGGHFTATGSNGTTIHNLLFMNSSSSEQVTGLTQPLNDDATILSLGTVGTTLYAGGTFSGNVSDNEIDGLLAYNLATNELVDSQPQALSRDEGTVSVNAVAPRPKTTDLFIGGDFDSAGAFGCPGLCVLSTDRGQWTNPGSGFGGSVYALTWTSQNTLMIGGNLTIQDVPTTLATYNAKKKTFQAVEGADSVPGPVSAITAANLDATQFWIAGTATNGSAFVMLSGTNAGNWFTASSGLGEGTVIRGLQVFSTSEKHDSSDNMNQDKILMALGSIHLPDFGQASAAVFNGTSYQPFILSTSGNGQGSMSQIFVQHPQNVFKSSHGHLAVGLIVLISLAISLGLIMLIVVAGIIAERIRRKREGYVPAPQMDKGGNMSRIPPEHILGNLDNPGQPERL</sequence>
<dbReference type="GeneID" id="54293901"/>
<dbReference type="AlphaFoldDB" id="A0A6A6BSS3"/>
<dbReference type="PANTHER" id="PTHR31778">
    <property type="entry name" value="BUD SITE SELECTION PROTEIN RAX2"/>
    <property type="match status" value="1"/>
</dbReference>
<feature type="domain" description="Rax2-like third" evidence="6">
    <location>
        <begin position="379"/>
        <end position="543"/>
    </location>
</feature>
<evidence type="ECO:0008006" key="9">
    <source>
        <dbReference type="Google" id="ProtNLM"/>
    </source>
</evidence>
<keyword evidence="2" id="KW-0812">Transmembrane</keyword>
<dbReference type="InterPro" id="IPR024982">
    <property type="entry name" value="Rax2-like_C"/>
</dbReference>
<evidence type="ECO:0000259" key="6">
    <source>
        <dbReference type="Pfam" id="PF20843"/>
    </source>
</evidence>
<evidence type="ECO:0000259" key="4">
    <source>
        <dbReference type="Pfam" id="PF12768"/>
    </source>
</evidence>
<feature type="domain" description="Rax2-like C-terminal" evidence="4">
    <location>
        <begin position="902"/>
        <end position="1155"/>
    </location>
</feature>
<organism evidence="7 8">
    <name type="scientific">Aplosporella prunicola CBS 121167</name>
    <dbReference type="NCBI Taxonomy" id="1176127"/>
    <lineage>
        <taxon>Eukaryota</taxon>
        <taxon>Fungi</taxon>
        <taxon>Dikarya</taxon>
        <taxon>Ascomycota</taxon>
        <taxon>Pezizomycotina</taxon>
        <taxon>Dothideomycetes</taxon>
        <taxon>Dothideomycetes incertae sedis</taxon>
        <taxon>Botryosphaeriales</taxon>
        <taxon>Aplosporellaceae</taxon>
        <taxon>Aplosporella</taxon>
    </lineage>
</organism>
<name>A0A6A6BSS3_9PEZI</name>
<dbReference type="Pfam" id="PF20842">
    <property type="entry name" value="Rax2_2"/>
    <property type="match status" value="1"/>
</dbReference>
<evidence type="ECO:0000259" key="5">
    <source>
        <dbReference type="Pfam" id="PF20842"/>
    </source>
</evidence>
<feature type="domain" description="Rax2-like second" evidence="5">
    <location>
        <begin position="221"/>
        <end position="368"/>
    </location>
</feature>
<evidence type="ECO:0000313" key="7">
    <source>
        <dbReference type="EMBL" id="KAF2146838.1"/>
    </source>
</evidence>
<keyword evidence="3" id="KW-0732">Signal</keyword>
<dbReference type="InterPro" id="IPR048266">
    <property type="entry name" value="Rax2-like_second"/>
</dbReference>
<proteinExistence type="predicted"/>
<dbReference type="Pfam" id="PF12768">
    <property type="entry name" value="Rax2"/>
    <property type="match status" value="1"/>
</dbReference>
<feature type="transmembrane region" description="Helical" evidence="2">
    <location>
        <begin position="1159"/>
        <end position="1186"/>
    </location>
</feature>
<protein>
    <recommendedName>
        <fullName evidence="9">Cellular morphogenesis protein</fullName>
    </recommendedName>
</protein>
<dbReference type="InterPro" id="IPR048265">
    <property type="entry name" value="Rax2-like_third"/>
</dbReference>
<evidence type="ECO:0000256" key="2">
    <source>
        <dbReference type="SAM" id="Phobius"/>
    </source>
</evidence>
<reference evidence="7" key="1">
    <citation type="journal article" date="2020" name="Stud. Mycol.">
        <title>101 Dothideomycetes genomes: a test case for predicting lifestyles and emergence of pathogens.</title>
        <authorList>
            <person name="Haridas S."/>
            <person name="Albert R."/>
            <person name="Binder M."/>
            <person name="Bloem J."/>
            <person name="Labutti K."/>
            <person name="Salamov A."/>
            <person name="Andreopoulos B."/>
            <person name="Baker S."/>
            <person name="Barry K."/>
            <person name="Bills G."/>
            <person name="Bluhm B."/>
            <person name="Cannon C."/>
            <person name="Castanera R."/>
            <person name="Culley D."/>
            <person name="Daum C."/>
            <person name="Ezra D."/>
            <person name="Gonzalez J."/>
            <person name="Henrissat B."/>
            <person name="Kuo A."/>
            <person name="Liang C."/>
            <person name="Lipzen A."/>
            <person name="Lutzoni F."/>
            <person name="Magnuson J."/>
            <person name="Mondo S."/>
            <person name="Nolan M."/>
            <person name="Ohm R."/>
            <person name="Pangilinan J."/>
            <person name="Park H.-J."/>
            <person name="Ramirez L."/>
            <person name="Alfaro M."/>
            <person name="Sun H."/>
            <person name="Tritt A."/>
            <person name="Yoshinaga Y."/>
            <person name="Zwiers L.-H."/>
            <person name="Turgeon B."/>
            <person name="Goodwin S."/>
            <person name="Spatafora J."/>
            <person name="Crous P."/>
            <person name="Grigoriev I."/>
        </authorList>
    </citation>
    <scope>NUCLEOTIDE SEQUENCE</scope>
    <source>
        <strain evidence="7">CBS 121167</strain>
    </source>
</reference>
<dbReference type="Pfam" id="PF20843">
    <property type="entry name" value="Rax2_3"/>
    <property type="match status" value="1"/>
</dbReference>
<keyword evidence="8" id="KW-1185">Reference proteome</keyword>
<keyword evidence="2" id="KW-1133">Transmembrane helix</keyword>
<feature type="region of interest" description="Disordered" evidence="1">
    <location>
        <begin position="1197"/>
        <end position="1229"/>
    </location>
</feature>
<keyword evidence="2" id="KW-0472">Membrane</keyword>
<dbReference type="SUPFAM" id="SSF101898">
    <property type="entry name" value="NHL repeat"/>
    <property type="match status" value="1"/>
</dbReference>
<dbReference type="OrthoDB" id="2503993at2759"/>
<feature type="signal peptide" evidence="3">
    <location>
        <begin position="1"/>
        <end position="26"/>
    </location>
</feature>
<evidence type="ECO:0000256" key="3">
    <source>
        <dbReference type="SAM" id="SignalP"/>
    </source>
</evidence>
<evidence type="ECO:0000256" key="1">
    <source>
        <dbReference type="SAM" id="MobiDB-lite"/>
    </source>
</evidence>
<dbReference type="Proteomes" id="UP000799438">
    <property type="component" value="Unassembled WGS sequence"/>
</dbReference>
<dbReference type="EMBL" id="ML995475">
    <property type="protein sequence ID" value="KAF2146838.1"/>
    <property type="molecule type" value="Genomic_DNA"/>
</dbReference>
<dbReference type="GO" id="GO:1902929">
    <property type="term" value="C:plasma membrane of growing cell tip"/>
    <property type="evidence" value="ECO:0007669"/>
    <property type="project" value="TreeGrafter"/>
</dbReference>
<gene>
    <name evidence="7" type="ORF">K452DRAFT_219281</name>
</gene>
<dbReference type="PANTHER" id="PTHR31778:SF2">
    <property type="entry name" value="BUD SITE SELECTION PROTEIN RAX2"/>
    <property type="match status" value="1"/>
</dbReference>
<dbReference type="RefSeq" id="XP_033402547.1">
    <property type="nucleotide sequence ID" value="XM_033536405.1"/>
</dbReference>